<gene>
    <name evidence="2" type="ORF">GM658_11020</name>
</gene>
<reference evidence="2 3" key="1">
    <citation type="submission" date="2019-11" db="EMBL/GenBank/DDBJ databases">
        <title>Type strains purchased from KCTC, JCM and DSMZ.</title>
        <authorList>
            <person name="Lu H."/>
        </authorList>
    </citation>
    <scope>NUCLEOTIDE SEQUENCE [LARGE SCALE GENOMIC DNA]</scope>
    <source>
        <strain evidence="2 3">JCM 31587</strain>
    </source>
</reference>
<dbReference type="Proteomes" id="UP000472320">
    <property type="component" value="Unassembled WGS sequence"/>
</dbReference>
<evidence type="ECO:0000313" key="3">
    <source>
        <dbReference type="Proteomes" id="UP000472320"/>
    </source>
</evidence>
<sequence>MEKPVKTPREALKLITATWRRAKPFFASIEVWLMVVVAAAIVGGVFLAAMGDARCLLAIGFAVGYLVARPVLHAKGILSWPFL</sequence>
<feature type="transmembrane region" description="Helical" evidence="1">
    <location>
        <begin position="56"/>
        <end position="72"/>
    </location>
</feature>
<keyword evidence="1" id="KW-1133">Transmembrane helix</keyword>
<comment type="caution">
    <text evidence="2">The sequence shown here is derived from an EMBL/GenBank/DDBJ whole genome shotgun (WGS) entry which is preliminary data.</text>
</comment>
<accession>A0A6L6QFV5</accession>
<feature type="transmembrane region" description="Helical" evidence="1">
    <location>
        <begin position="31"/>
        <end position="50"/>
    </location>
</feature>
<dbReference type="EMBL" id="WNKX01000007">
    <property type="protein sequence ID" value="MTW11135.1"/>
    <property type="molecule type" value="Genomic_DNA"/>
</dbReference>
<keyword evidence="1" id="KW-0812">Transmembrane</keyword>
<organism evidence="2 3">
    <name type="scientific">Massilia eburnea</name>
    <dbReference type="NCBI Taxonomy" id="1776165"/>
    <lineage>
        <taxon>Bacteria</taxon>
        <taxon>Pseudomonadati</taxon>
        <taxon>Pseudomonadota</taxon>
        <taxon>Betaproteobacteria</taxon>
        <taxon>Burkholderiales</taxon>
        <taxon>Oxalobacteraceae</taxon>
        <taxon>Telluria group</taxon>
        <taxon>Massilia</taxon>
    </lineage>
</organism>
<evidence type="ECO:0000313" key="2">
    <source>
        <dbReference type="EMBL" id="MTW11135.1"/>
    </source>
</evidence>
<dbReference type="AlphaFoldDB" id="A0A6L6QFV5"/>
<evidence type="ECO:0000256" key="1">
    <source>
        <dbReference type="SAM" id="Phobius"/>
    </source>
</evidence>
<name>A0A6L6QFV5_9BURK</name>
<protein>
    <submittedName>
        <fullName evidence="2">Uncharacterized protein</fullName>
    </submittedName>
</protein>
<proteinExistence type="predicted"/>
<dbReference type="OrthoDB" id="8757661at2"/>
<keyword evidence="1" id="KW-0472">Membrane</keyword>
<keyword evidence="3" id="KW-1185">Reference proteome</keyword>